<gene>
    <name evidence="2" type="ORF">BJX63DRAFT_413001</name>
</gene>
<keyword evidence="1" id="KW-0472">Membrane</keyword>
<evidence type="ECO:0000256" key="1">
    <source>
        <dbReference type="SAM" id="Phobius"/>
    </source>
</evidence>
<organism evidence="2 3">
    <name type="scientific">Aspergillus granulosus</name>
    <dbReference type="NCBI Taxonomy" id="176169"/>
    <lineage>
        <taxon>Eukaryota</taxon>
        <taxon>Fungi</taxon>
        <taxon>Dikarya</taxon>
        <taxon>Ascomycota</taxon>
        <taxon>Pezizomycotina</taxon>
        <taxon>Eurotiomycetes</taxon>
        <taxon>Eurotiomycetidae</taxon>
        <taxon>Eurotiales</taxon>
        <taxon>Aspergillaceae</taxon>
        <taxon>Aspergillus</taxon>
        <taxon>Aspergillus subgen. Nidulantes</taxon>
    </lineage>
</organism>
<evidence type="ECO:0000313" key="3">
    <source>
        <dbReference type="Proteomes" id="UP001610334"/>
    </source>
</evidence>
<evidence type="ECO:0008006" key="4">
    <source>
        <dbReference type="Google" id="ProtNLM"/>
    </source>
</evidence>
<sequence length="56" mass="6118">MRGTVVGCRSMDGMDYDGMNGLIVYPAFAGCFLCLWVYVALLWGMDAGSVVVMDEM</sequence>
<feature type="non-terminal residue" evidence="2">
    <location>
        <position position="56"/>
    </location>
</feature>
<reference evidence="2 3" key="1">
    <citation type="submission" date="2024-07" db="EMBL/GenBank/DDBJ databases">
        <title>Section-level genome sequencing and comparative genomics of Aspergillus sections Usti and Cavernicolus.</title>
        <authorList>
            <consortium name="Lawrence Berkeley National Laboratory"/>
            <person name="Nybo J.L."/>
            <person name="Vesth T.C."/>
            <person name="Theobald S."/>
            <person name="Frisvad J.C."/>
            <person name="Larsen T.O."/>
            <person name="Kjaerboelling I."/>
            <person name="Rothschild-Mancinelli K."/>
            <person name="Lyhne E.K."/>
            <person name="Kogle M.E."/>
            <person name="Barry K."/>
            <person name="Clum A."/>
            <person name="Na H."/>
            <person name="Ledsgaard L."/>
            <person name="Lin J."/>
            <person name="Lipzen A."/>
            <person name="Kuo A."/>
            <person name="Riley R."/>
            <person name="Mondo S."/>
            <person name="Labutti K."/>
            <person name="Haridas S."/>
            <person name="Pangalinan J."/>
            <person name="Salamov A.A."/>
            <person name="Simmons B.A."/>
            <person name="Magnuson J.K."/>
            <person name="Chen J."/>
            <person name="Drula E."/>
            <person name="Henrissat B."/>
            <person name="Wiebenga A."/>
            <person name="Lubbers R.J."/>
            <person name="Gomes A.C."/>
            <person name="Makela M.R."/>
            <person name="Stajich J."/>
            <person name="Grigoriev I.V."/>
            <person name="Mortensen U.H."/>
            <person name="De Vries R.P."/>
            <person name="Baker S.E."/>
            <person name="Andersen M.R."/>
        </authorList>
    </citation>
    <scope>NUCLEOTIDE SEQUENCE [LARGE SCALE GENOMIC DNA]</scope>
    <source>
        <strain evidence="2 3">CBS 588.65</strain>
    </source>
</reference>
<evidence type="ECO:0000313" key="2">
    <source>
        <dbReference type="EMBL" id="KAL2803096.1"/>
    </source>
</evidence>
<keyword evidence="1" id="KW-0812">Transmembrane</keyword>
<protein>
    <recommendedName>
        <fullName evidence="4">Transmembrane protein</fullName>
    </recommendedName>
</protein>
<dbReference type="Proteomes" id="UP001610334">
    <property type="component" value="Unassembled WGS sequence"/>
</dbReference>
<proteinExistence type="predicted"/>
<name>A0ABR4GVJ1_9EURO</name>
<keyword evidence="1" id="KW-1133">Transmembrane helix</keyword>
<dbReference type="EMBL" id="JBFXLT010000151">
    <property type="protein sequence ID" value="KAL2803096.1"/>
    <property type="molecule type" value="Genomic_DNA"/>
</dbReference>
<dbReference type="PROSITE" id="PS51257">
    <property type="entry name" value="PROKAR_LIPOPROTEIN"/>
    <property type="match status" value="1"/>
</dbReference>
<comment type="caution">
    <text evidence="2">The sequence shown here is derived from an EMBL/GenBank/DDBJ whole genome shotgun (WGS) entry which is preliminary data.</text>
</comment>
<feature type="transmembrane region" description="Helical" evidence="1">
    <location>
        <begin position="22"/>
        <end position="43"/>
    </location>
</feature>
<keyword evidence="3" id="KW-1185">Reference proteome</keyword>
<accession>A0ABR4GVJ1</accession>